<sequence length="90" mass="9791">QLPVCRVWIQCDLLQDLTAFSFLPEQTSQDTSSGPAEQRSAAAAWSPVFFRSSTNFASMIFSSGQVFACTSLCSEDSCRLLCSSLHPSGF</sequence>
<evidence type="ECO:0000313" key="2">
    <source>
        <dbReference type="Proteomes" id="UP000472267"/>
    </source>
</evidence>
<reference evidence="1" key="3">
    <citation type="submission" date="2025-09" db="UniProtKB">
        <authorList>
            <consortium name="Ensembl"/>
        </authorList>
    </citation>
    <scope>IDENTIFICATION</scope>
</reference>
<name>A0A672G1Q2_SALFA</name>
<dbReference type="Proteomes" id="UP000472267">
    <property type="component" value="Chromosome 3"/>
</dbReference>
<protein>
    <submittedName>
        <fullName evidence="1">Uncharacterized protein</fullName>
    </submittedName>
</protein>
<accession>A0A672G1Q2</accession>
<dbReference type="AlphaFoldDB" id="A0A672G1Q2"/>
<keyword evidence="2" id="KW-1185">Reference proteome</keyword>
<dbReference type="Ensembl" id="ENSSFAT00005012680.1">
    <property type="protein sequence ID" value="ENSSFAP00005012142.1"/>
    <property type="gene ID" value="ENSSFAG00005006751.1"/>
</dbReference>
<reference evidence="1" key="2">
    <citation type="submission" date="2025-08" db="UniProtKB">
        <authorList>
            <consortium name="Ensembl"/>
        </authorList>
    </citation>
    <scope>IDENTIFICATION</scope>
</reference>
<dbReference type="InParanoid" id="A0A672G1Q2"/>
<reference evidence="1" key="1">
    <citation type="submission" date="2019-06" db="EMBL/GenBank/DDBJ databases">
        <authorList>
            <consortium name="Wellcome Sanger Institute Data Sharing"/>
        </authorList>
    </citation>
    <scope>NUCLEOTIDE SEQUENCE [LARGE SCALE GENOMIC DNA]</scope>
</reference>
<evidence type="ECO:0000313" key="1">
    <source>
        <dbReference type="Ensembl" id="ENSSFAP00005012142.1"/>
    </source>
</evidence>
<proteinExistence type="predicted"/>
<organism evidence="1 2">
    <name type="scientific">Salarias fasciatus</name>
    <name type="common">Jewelled blenny</name>
    <name type="synonym">Blennius fasciatus</name>
    <dbReference type="NCBI Taxonomy" id="181472"/>
    <lineage>
        <taxon>Eukaryota</taxon>
        <taxon>Metazoa</taxon>
        <taxon>Chordata</taxon>
        <taxon>Craniata</taxon>
        <taxon>Vertebrata</taxon>
        <taxon>Euteleostomi</taxon>
        <taxon>Actinopterygii</taxon>
        <taxon>Neopterygii</taxon>
        <taxon>Teleostei</taxon>
        <taxon>Neoteleostei</taxon>
        <taxon>Acanthomorphata</taxon>
        <taxon>Ovalentaria</taxon>
        <taxon>Blenniimorphae</taxon>
        <taxon>Blenniiformes</taxon>
        <taxon>Blennioidei</taxon>
        <taxon>Blenniidae</taxon>
        <taxon>Salariinae</taxon>
        <taxon>Salarias</taxon>
    </lineage>
</organism>